<dbReference type="NCBIfam" id="TIGR04183">
    <property type="entry name" value="Por_Secre_tail"/>
    <property type="match status" value="1"/>
</dbReference>
<dbReference type="RefSeq" id="WP_111479183.1">
    <property type="nucleotide sequence ID" value="NZ_QHKM01000005.1"/>
</dbReference>
<sequence length="316" mass="33193">MKRLLLSLALLTGTAAAALAQSAPVPNGGFETWTGSGPAERAQNWQNTDDLLQAVFPIPLTINAVTKTTDAHGGSFAARLETKAINIFSTPILYPGMLILGNRISPSTNPGGTTDGAGMPFTSRPQALQCHYKLTGSNIAHDSASVLVFLTRHVNGRSTILALGEAYLLQEKTSYTQLQVPLQYVSNQAPDSIHIIAFSGALDDSNLTAGNVLTIDDFTTVGSAVTAARDAQRSPELAAFPNPSPDGVFTLDARQDAALLRAPFTVTDALGRTVLRQGSTASAGSRRIDLSGQPAGVYVLRLSGPQGAVTRRLVVQ</sequence>
<dbReference type="EMBL" id="QHKM01000005">
    <property type="protein sequence ID" value="RAK65098.1"/>
    <property type="molecule type" value="Genomic_DNA"/>
</dbReference>
<keyword evidence="4" id="KW-1185">Reference proteome</keyword>
<evidence type="ECO:0000313" key="4">
    <source>
        <dbReference type="Proteomes" id="UP000248553"/>
    </source>
</evidence>
<proteinExistence type="predicted"/>
<dbReference type="InterPro" id="IPR038653">
    <property type="entry name" value="Put_CMD_sf"/>
</dbReference>
<keyword evidence="1" id="KW-0732">Signal</keyword>
<accession>A0A328BJF1</accession>
<reference evidence="4" key="1">
    <citation type="submission" date="2018-05" db="EMBL/GenBank/DDBJ databases">
        <authorList>
            <person name="Nie L."/>
        </authorList>
    </citation>
    <scope>NUCLEOTIDE SEQUENCE [LARGE SCALE GENOMIC DNA]</scope>
    <source>
        <strain evidence="4">NL</strain>
    </source>
</reference>
<dbReference type="Proteomes" id="UP000248553">
    <property type="component" value="Unassembled WGS sequence"/>
</dbReference>
<evidence type="ECO:0000259" key="2">
    <source>
        <dbReference type="Pfam" id="PF18962"/>
    </source>
</evidence>
<comment type="caution">
    <text evidence="3">The sequence shown here is derived from an EMBL/GenBank/DDBJ whole genome shotgun (WGS) entry which is preliminary data.</text>
</comment>
<gene>
    <name evidence="3" type="ORF">DLM85_16270</name>
</gene>
<dbReference type="Pfam" id="PF18962">
    <property type="entry name" value="Por_Secre_tail"/>
    <property type="match status" value="1"/>
</dbReference>
<feature type="domain" description="Secretion system C-terminal sorting" evidence="2">
    <location>
        <begin position="240"/>
        <end position="315"/>
    </location>
</feature>
<organism evidence="3 4">
    <name type="scientific">Hymenobacter edaphi</name>
    <dbReference type="NCBI Taxonomy" id="2211146"/>
    <lineage>
        <taxon>Bacteria</taxon>
        <taxon>Pseudomonadati</taxon>
        <taxon>Bacteroidota</taxon>
        <taxon>Cytophagia</taxon>
        <taxon>Cytophagales</taxon>
        <taxon>Hymenobacteraceae</taxon>
        <taxon>Hymenobacter</taxon>
    </lineage>
</organism>
<name>A0A328BJF1_9BACT</name>
<evidence type="ECO:0000256" key="1">
    <source>
        <dbReference type="SAM" id="SignalP"/>
    </source>
</evidence>
<evidence type="ECO:0000313" key="3">
    <source>
        <dbReference type="EMBL" id="RAK65098.1"/>
    </source>
</evidence>
<protein>
    <recommendedName>
        <fullName evidence="2">Secretion system C-terminal sorting domain-containing protein</fullName>
    </recommendedName>
</protein>
<feature type="signal peptide" evidence="1">
    <location>
        <begin position="1"/>
        <end position="20"/>
    </location>
</feature>
<dbReference type="AlphaFoldDB" id="A0A328BJF1"/>
<dbReference type="Gene3D" id="2.60.120.890">
    <property type="entry name" value="BT2081, beta-jelly-roll domain"/>
    <property type="match status" value="1"/>
</dbReference>
<dbReference type="InterPro" id="IPR026444">
    <property type="entry name" value="Secre_tail"/>
</dbReference>
<feature type="chain" id="PRO_5016293835" description="Secretion system C-terminal sorting domain-containing protein" evidence="1">
    <location>
        <begin position="21"/>
        <end position="316"/>
    </location>
</feature>
<dbReference type="OrthoDB" id="640949at2"/>